<protein>
    <recommendedName>
        <fullName evidence="4">YxeA family protein</fullName>
    </recommendedName>
</protein>
<reference evidence="2 3" key="1">
    <citation type="submission" date="2017-08" db="EMBL/GenBank/DDBJ databases">
        <title>Complete Genome Sequence of Bacillus kochii Oregon-R-modENCODE STRAIN BDGP4, isolated from Drosophila melanogaster gut.</title>
        <authorList>
            <person name="Wan K.H."/>
            <person name="Yu C."/>
            <person name="Park S."/>
            <person name="Hammonds A.S."/>
            <person name="Booth B.W."/>
            <person name="Celniker S.E."/>
        </authorList>
    </citation>
    <scope>NUCLEOTIDE SEQUENCE [LARGE SCALE GENOMIC DNA]</scope>
    <source>
        <strain evidence="2 3">BDGP4</strain>
    </source>
</reference>
<keyword evidence="3" id="KW-1185">Reference proteome</keyword>
<dbReference type="NCBIfam" id="TIGR01655">
    <property type="entry name" value="yxeA_fam"/>
    <property type="match status" value="1"/>
</dbReference>
<dbReference type="InterPro" id="IPR006542">
    <property type="entry name" value="DUF1093"/>
</dbReference>
<dbReference type="EMBL" id="CP022983">
    <property type="protein sequence ID" value="ASV67833.1"/>
    <property type="molecule type" value="Genomic_DNA"/>
</dbReference>
<accession>A0A248TI08</accession>
<sequence>MKKTTGVIGGIVIVFIVAVILLINIDFNRLGKENAYVQLNEEPRVEEETLESGEVMKRYWYELPAYNKEGKAIAVEFSASRALREDAYLMLYLDDSNEVTSYDEVKESDIPSEVIEKIKS</sequence>
<evidence type="ECO:0000313" key="3">
    <source>
        <dbReference type="Proteomes" id="UP000215137"/>
    </source>
</evidence>
<keyword evidence="1" id="KW-0472">Membrane</keyword>
<dbReference type="Pfam" id="PF06486">
    <property type="entry name" value="DUF1093"/>
    <property type="match status" value="1"/>
</dbReference>
<name>A0A248TI08_9BACI</name>
<evidence type="ECO:0000256" key="1">
    <source>
        <dbReference type="SAM" id="Phobius"/>
    </source>
</evidence>
<dbReference type="AlphaFoldDB" id="A0A248TI08"/>
<dbReference type="RefSeq" id="WP_095371402.1">
    <property type="nucleotide sequence ID" value="NZ_CP022983.1"/>
</dbReference>
<organism evidence="2 3">
    <name type="scientific">Cytobacillus kochii</name>
    <dbReference type="NCBI Taxonomy" id="859143"/>
    <lineage>
        <taxon>Bacteria</taxon>
        <taxon>Bacillati</taxon>
        <taxon>Bacillota</taxon>
        <taxon>Bacilli</taxon>
        <taxon>Bacillales</taxon>
        <taxon>Bacillaceae</taxon>
        <taxon>Cytobacillus</taxon>
    </lineage>
</organism>
<dbReference type="PANTHER" id="PTHR36433:SF2">
    <property type="entry name" value="YXEA FAMILY PROTEIN"/>
    <property type="match status" value="1"/>
</dbReference>
<dbReference type="Proteomes" id="UP000215137">
    <property type="component" value="Chromosome"/>
</dbReference>
<dbReference type="OrthoDB" id="8719215at2"/>
<keyword evidence="1" id="KW-0812">Transmembrane</keyword>
<keyword evidence="1" id="KW-1133">Transmembrane helix</keyword>
<evidence type="ECO:0000313" key="2">
    <source>
        <dbReference type="EMBL" id="ASV67833.1"/>
    </source>
</evidence>
<proteinExistence type="predicted"/>
<evidence type="ECO:0008006" key="4">
    <source>
        <dbReference type="Google" id="ProtNLM"/>
    </source>
</evidence>
<dbReference type="KEGG" id="bko:CKF48_11250"/>
<dbReference type="SUPFAM" id="SSF159121">
    <property type="entry name" value="BC4932-like"/>
    <property type="match status" value="1"/>
</dbReference>
<feature type="transmembrane region" description="Helical" evidence="1">
    <location>
        <begin position="6"/>
        <end position="25"/>
    </location>
</feature>
<dbReference type="InterPro" id="IPR036166">
    <property type="entry name" value="YxeA-like_sf"/>
</dbReference>
<gene>
    <name evidence="2" type="ORF">CKF48_11250</name>
</gene>
<dbReference type="PANTHER" id="PTHR36433">
    <property type="entry name" value="HYPOTHETICAL CYTOSOLIC PROTEIN"/>
    <property type="match status" value="1"/>
</dbReference>
<dbReference type="Gene3D" id="2.40.50.480">
    <property type="match status" value="1"/>
</dbReference>